<evidence type="ECO:0000256" key="2">
    <source>
        <dbReference type="SAM" id="Phobius"/>
    </source>
</evidence>
<dbReference type="RefSeq" id="WP_075018357.1">
    <property type="nucleotide sequence ID" value="NZ_FODD01000076.1"/>
</dbReference>
<organism evidence="3 4">
    <name type="scientific">Actinacidiphila rubida</name>
    <dbReference type="NCBI Taxonomy" id="310780"/>
    <lineage>
        <taxon>Bacteria</taxon>
        <taxon>Bacillati</taxon>
        <taxon>Actinomycetota</taxon>
        <taxon>Actinomycetes</taxon>
        <taxon>Kitasatosporales</taxon>
        <taxon>Streptomycetaceae</taxon>
        <taxon>Actinacidiphila</taxon>
    </lineage>
</organism>
<protein>
    <submittedName>
        <fullName evidence="3">Uncharacterized protein</fullName>
    </submittedName>
</protein>
<feature type="region of interest" description="Disordered" evidence="1">
    <location>
        <begin position="91"/>
        <end position="201"/>
    </location>
</feature>
<keyword evidence="2" id="KW-0812">Transmembrane</keyword>
<dbReference type="STRING" id="310780.SAMN05216267_10768"/>
<evidence type="ECO:0000313" key="3">
    <source>
        <dbReference type="EMBL" id="SEP03566.1"/>
    </source>
</evidence>
<feature type="compositionally biased region" description="Low complexity" evidence="1">
    <location>
        <begin position="134"/>
        <end position="162"/>
    </location>
</feature>
<keyword evidence="4" id="KW-1185">Reference proteome</keyword>
<feature type="compositionally biased region" description="Basic and acidic residues" evidence="1">
    <location>
        <begin position="43"/>
        <end position="55"/>
    </location>
</feature>
<keyword evidence="2" id="KW-0472">Membrane</keyword>
<dbReference type="EMBL" id="FODD01000076">
    <property type="protein sequence ID" value="SEP03566.1"/>
    <property type="molecule type" value="Genomic_DNA"/>
</dbReference>
<dbReference type="Proteomes" id="UP000181951">
    <property type="component" value="Unassembled WGS sequence"/>
</dbReference>
<feature type="region of interest" description="Disordered" evidence="1">
    <location>
        <begin position="26"/>
        <end position="57"/>
    </location>
</feature>
<proteinExistence type="predicted"/>
<keyword evidence="2" id="KW-1133">Transmembrane helix</keyword>
<dbReference type="AlphaFoldDB" id="A0A1H8UKF1"/>
<dbReference type="OrthoDB" id="4147502at2"/>
<evidence type="ECO:0000313" key="4">
    <source>
        <dbReference type="Proteomes" id="UP000181951"/>
    </source>
</evidence>
<name>A0A1H8UKF1_9ACTN</name>
<reference evidence="3 4" key="1">
    <citation type="submission" date="2016-10" db="EMBL/GenBank/DDBJ databases">
        <authorList>
            <person name="de Groot N.N."/>
        </authorList>
    </citation>
    <scope>NUCLEOTIDE SEQUENCE [LARGE SCALE GENOMIC DNA]</scope>
    <source>
        <strain evidence="3 4">CGMCC 4.2026</strain>
    </source>
</reference>
<feature type="compositionally biased region" description="Low complexity" evidence="1">
    <location>
        <begin position="170"/>
        <end position="197"/>
    </location>
</feature>
<feature type="transmembrane region" description="Helical" evidence="2">
    <location>
        <begin position="62"/>
        <end position="83"/>
    </location>
</feature>
<evidence type="ECO:0000256" key="1">
    <source>
        <dbReference type="SAM" id="MobiDB-lite"/>
    </source>
</evidence>
<feature type="compositionally biased region" description="Low complexity" evidence="1">
    <location>
        <begin position="95"/>
        <end position="116"/>
    </location>
</feature>
<accession>A0A1H8UKF1</accession>
<sequence length="304" mass="30028">MAELPERLREAAVEHRPDRERILARVERAMTASGTATPAGSDTARRPPAEPRDRPPAPWMRVVAVAAAVAGAVGLGGLAVGAVTGDGTPRQSVVTTAGSSGAPPAAGSGTAGTPASRPHSPDREDTTPSARQNSGAGHAPARSPASAGPGTRDGIAPTARATAGGGAGDGSQPSTSSSGTSDGVSSEGSVDASSNASWTQSDVRLTADRPLTSLSVELRIAVTPGVSSTGSFDTVPGQTTASVAVEGGYLVYRWQLNPGQTLAAGTYTFAGQFNHAQGDRDTGGDRYTAAAGGPGGSASLSGGY</sequence>
<gene>
    <name evidence="3" type="ORF">SAMN05216267_10768</name>
</gene>